<feature type="compositionally biased region" description="Polar residues" evidence="1">
    <location>
        <begin position="199"/>
        <end position="208"/>
    </location>
</feature>
<dbReference type="EMBL" id="BSUK01000001">
    <property type="protein sequence ID" value="GMA24395.1"/>
    <property type="molecule type" value="Genomic_DNA"/>
</dbReference>
<feature type="compositionally biased region" description="Basic and acidic residues" evidence="1">
    <location>
        <begin position="51"/>
        <end position="69"/>
    </location>
</feature>
<comment type="caution">
    <text evidence="2">The sequence shown here is derived from an EMBL/GenBank/DDBJ whole genome shotgun (WGS) entry which is preliminary data.</text>
</comment>
<feature type="region of interest" description="Disordered" evidence="1">
    <location>
        <begin position="31"/>
        <end position="252"/>
    </location>
</feature>
<dbReference type="Proteomes" id="UP001157091">
    <property type="component" value="Unassembled WGS sequence"/>
</dbReference>
<gene>
    <name evidence="2" type="ORF">GCM10025864_21540</name>
</gene>
<name>A0ABQ6I165_9MICO</name>
<feature type="compositionally biased region" description="Polar residues" evidence="1">
    <location>
        <begin position="133"/>
        <end position="148"/>
    </location>
</feature>
<evidence type="ECO:0000313" key="2">
    <source>
        <dbReference type="EMBL" id="GMA24395.1"/>
    </source>
</evidence>
<accession>A0ABQ6I165</accession>
<feature type="compositionally biased region" description="Polar residues" evidence="1">
    <location>
        <begin position="106"/>
        <end position="121"/>
    </location>
</feature>
<keyword evidence="3" id="KW-1185">Reference proteome</keyword>
<protein>
    <submittedName>
        <fullName evidence="2">Uncharacterized protein</fullName>
    </submittedName>
</protein>
<feature type="compositionally biased region" description="Gly residues" evidence="1">
    <location>
        <begin position="236"/>
        <end position="252"/>
    </location>
</feature>
<feature type="compositionally biased region" description="Polar residues" evidence="1">
    <location>
        <begin position="87"/>
        <end position="97"/>
    </location>
</feature>
<organism evidence="2 3">
    <name type="scientific">Luteimicrobium album</name>
    <dbReference type="NCBI Taxonomy" id="1054550"/>
    <lineage>
        <taxon>Bacteria</taxon>
        <taxon>Bacillati</taxon>
        <taxon>Actinomycetota</taxon>
        <taxon>Actinomycetes</taxon>
        <taxon>Micrococcales</taxon>
        <taxon>Luteimicrobium</taxon>
    </lineage>
</organism>
<sequence length="252" mass="25700">MREQAVARVGGGDVELERGAAYLVRDLGESVARSGDVDAHDGRAVAGEDLGDGRTDAAGGARDDRDLAVERLLPGGLGRREDPASDDTVTSCPSTNALFDERKNRSSPATDGPSSVASPLSTIPFPVAPARSSFATDRSTPSIPTRTAESAGPSSGVAARETVTMRPLGATRRSVEPSASIGPDRPVGSSTSVSTTTTPAQRPPSSSWLGWRRTSRPQPVSRRATASASGEVGAASGAGAGCRRGPGRAPGR</sequence>
<proteinExistence type="predicted"/>
<feature type="compositionally biased region" description="Low complexity" evidence="1">
    <location>
        <begin position="224"/>
        <end position="235"/>
    </location>
</feature>
<feature type="compositionally biased region" description="Low complexity" evidence="1">
    <location>
        <begin position="189"/>
        <end position="198"/>
    </location>
</feature>
<evidence type="ECO:0000256" key="1">
    <source>
        <dbReference type="SAM" id="MobiDB-lite"/>
    </source>
</evidence>
<reference evidence="3" key="1">
    <citation type="journal article" date="2019" name="Int. J. Syst. Evol. Microbiol.">
        <title>The Global Catalogue of Microorganisms (GCM) 10K type strain sequencing project: providing services to taxonomists for standard genome sequencing and annotation.</title>
        <authorList>
            <consortium name="The Broad Institute Genomics Platform"/>
            <consortium name="The Broad Institute Genome Sequencing Center for Infectious Disease"/>
            <person name="Wu L."/>
            <person name="Ma J."/>
        </authorList>
    </citation>
    <scope>NUCLEOTIDE SEQUENCE [LARGE SCALE GENOMIC DNA]</scope>
    <source>
        <strain evidence="3">NBRC 106348</strain>
    </source>
</reference>
<evidence type="ECO:0000313" key="3">
    <source>
        <dbReference type="Proteomes" id="UP001157091"/>
    </source>
</evidence>